<keyword evidence="5" id="KW-0028">Amino-acid biosynthesis</keyword>
<evidence type="ECO:0000313" key="7">
    <source>
        <dbReference type="Proteomes" id="UP001147148"/>
    </source>
</evidence>
<evidence type="ECO:0000256" key="1">
    <source>
        <dbReference type="ARBA" id="ARBA00001864"/>
    </source>
</evidence>
<keyword evidence="2 5" id="KW-0057">Aromatic amino acid biosynthesis</keyword>
<keyword evidence="4 5" id="KW-0704">Schiff base</keyword>
<gene>
    <name evidence="5 6" type="primary">aroD</name>
    <name evidence="6" type="ORF">OL233_09075</name>
</gene>
<comment type="pathway">
    <text evidence="5">Metabolic intermediate biosynthesis; chorismate biosynthesis; chorismate from D-erythrose 4-phosphate and phosphoenolpyruvate: step 3/7.</text>
</comment>
<dbReference type="InterPro" id="IPR001381">
    <property type="entry name" value="DHquinase_I"/>
</dbReference>
<name>A0ABT5X3E2_9ENTE</name>
<dbReference type="Proteomes" id="UP001147148">
    <property type="component" value="Unassembled WGS sequence"/>
</dbReference>
<reference evidence="6" key="1">
    <citation type="submission" date="2022-10" db="EMBL/GenBank/DDBJ databases">
        <title>Vagococcus sp. isolated from poultry meat.</title>
        <authorList>
            <person name="Johansson P."/>
            <person name="Bjorkroth J."/>
        </authorList>
    </citation>
    <scope>NUCLEOTIDE SEQUENCE</scope>
    <source>
        <strain evidence="6">PNs007</strain>
    </source>
</reference>
<feature type="active site" description="Schiff-base intermediate with substrate" evidence="5">
    <location>
        <position position="167"/>
    </location>
</feature>
<dbReference type="SUPFAM" id="SSF51569">
    <property type="entry name" value="Aldolase"/>
    <property type="match status" value="1"/>
</dbReference>
<organism evidence="6 7">
    <name type="scientific">Vagococcus proximus</name>
    <dbReference type="NCBI Taxonomy" id="2991417"/>
    <lineage>
        <taxon>Bacteria</taxon>
        <taxon>Bacillati</taxon>
        <taxon>Bacillota</taxon>
        <taxon>Bacilli</taxon>
        <taxon>Lactobacillales</taxon>
        <taxon>Enterococcaceae</taxon>
        <taxon>Vagococcus</taxon>
    </lineage>
</organism>
<comment type="catalytic activity">
    <reaction evidence="1 5">
        <text>3-dehydroquinate = 3-dehydroshikimate + H2O</text>
        <dbReference type="Rhea" id="RHEA:21096"/>
        <dbReference type="ChEBI" id="CHEBI:15377"/>
        <dbReference type="ChEBI" id="CHEBI:16630"/>
        <dbReference type="ChEBI" id="CHEBI:32364"/>
        <dbReference type="EC" id="4.2.1.10"/>
    </reaction>
</comment>
<feature type="binding site" evidence="5">
    <location>
        <position position="233"/>
    </location>
    <ligand>
        <name>3-dehydroquinate</name>
        <dbReference type="ChEBI" id="CHEBI:32364"/>
    </ligand>
</feature>
<keyword evidence="7" id="KW-1185">Reference proteome</keyword>
<evidence type="ECO:0000256" key="2">
    <source>
        <dbReference type="ARBA" id="ARBA00023141"/>
    </source>
</evidence>
<keyword evidence="3 5" id="KW-0456">Lyase</keyword>
<proteinExistence type="inferred from homology"/>
<dbReference type="NCBIfam" id="TIGR01093">
    <property type="entry name" value="aroD"/>
    <property type="match status" value="1"/>
</dbReference>
<evidence type="ECO:0000256" key="4">
    <source>
        <dbReference type="ARBA" id="ARBA00023270"/>
    </source>
</evidence>
<dbReference type="PANTHER" id="PTHR43699:SF1">
    <property type="entry name" value="3-DEHYDROQUINATE DEHYDRATASE"/>
    <property type="match status" value="1"/>
</dbReference>
<accession>A0ABT5X3E2</accession>
<dbReference type="RefSeq" id="WP_275472004.1">
    <property type="nucleotide sequence ID" value="NZ_JAPDSH010000007.1"/>
</dbReference>
<comment type="function">
    <text evidence="5">Involved in the third step of the chorismate pathway, which leads to the biosynthesis of aromatic amino acids. Catalyzes the cis-dehydration of 3-dehydroquinate (DHQ) and introduces the first double bond of the aromatic ring to yield 3-dehydroshikimate.</text>
</comment>
<feature type="active site" description="Proton donor/acceptor" evidence="5">
    <location>
        <position position="140"/>
    </location>
</feature>
<sequence length="251" mass="28421">MTSKFQLKAFAPPKICVPLMVSKTKKLIELCERLVFYTPDCVEWRLDYMTDLSDETLNHSLIEMKRILPVGTAILATYRTKQEGGEGEALPKEYQKLCERLITSGGIHLIDIEFSQGDDCVAHLIDLAKEYNVISVLSYHNFSKTPDTETLDYLLSRMIAKDSDVVKIATMGEKATDYPRFYEVIKKWAEEYKSVLFIALVMGVLGQLSRLEGEKFGSVMTFARLGDGSAPGQYTIEEVRSYLDNSSRDLN</sequence>
<comment type="caution">
    <text evidence="6">The sequence shown here is derived from an EMBL/GenBank/DDBJ whole genome shotgun (WGS) entry which is preliminary data.</text>
</comment>
<feature type="binding site" evidence="5">
    <location>
        <position position="229"/>
    </location>
    <ligand>
        <name>3-dehydroquinate</name>
        <dbReference type="ChEBI" id="CHEBI:32364"/>
    </ligand>
</feature>
<evidence type="ECO:0000256" key="3">
    <source>
        <dbReference type="ARBA" id="ARBA00023239"/>
    </source>
</evidence>
<dbReference type="CDD" id="cd00502">
    <property type="entry name" value="DHQase_I"/>
    <property type="match status" value="1"/>
</dbReference>
<dbReference type="GO" id="GO:0003855">
    <property type="term" value="F:3-dehydroquinate dehydratase activity"/>
    <property type="evidence" value="ECO:0007669"/>
    <property type="project" value="UniProtKB-EC"/>
</dbReference>
<feature type="binding site" evidence="5">
    <location>
        <position position="79"/>
    </location>
    <ligand>
        <name>3-dehydroquinate</name>
        <dbReference type="ChEBI" id="CHEBI:32364"/>
    </ligand>
</feature>
<comment type="caution">
    <text evidence="5">Lacks conserved residue(s) required for the propagation of feature annotation.</text>
</comment>
<dbReference type="Pfam" id="PF01487">
    <property type="entry name" value="DHquinase_I"/>
    <property type="match status" value="1"/>
</dbReference>
<comment type="subunit">
    <text evidence="5">Homodimer.</text>
</comment>
<dbReference type="HAMAP" id="MF_00214">
    <property type="entry name" value="AroD"/>
    <property type="match status" value="1"/>
</dbReference>
<evidence type="ECO:0000313" key="6">
    <source>
        <dbReference type="EMBL" id="MDF0480432.1"/>
    </source>
</evidence>
<dbReference type="EMBL" id="JAPDSH010000007">
    <property type="protein sequence ID" value="MDF0480432.1"/>
    <property type="molecule type" value="Genomic_DNA"/>
</dbReference>
<dbReference type="PANTHER" id="PTHR43699">
    <property type="entry name" value="3-DEHYDROQUINATE DEHYDRATASE"/>
    <property type="match status" value="1"/>
</dbReference>
<dbReference type="InterPro" id="IPR013785">
    <property type="entry name" value="Aldolase_TIM"/>
</dbReference>
<dbReference type="InterPro" id="IPR050146">
    <property type="entry name" value="Type-I_3-dehydroquinase"/>
</dbReference>
<protein>
    <recommendedName>
        <fullName evidence="5">3-dehydroquinate dehydratase</fullName>
        <shortName evidence="5">3-dehydroquinase</shortName>
        <ecNumber evidence="5">4.2.1.10</ecNumber>
    </recommendedName>
    <alternativeName>
        <fullName evidence="5">Type I DHQase</fullName>
    </alternativeName>
    <alternativeName>
        <fullName evidence="5">Type I dehydroquinase</fullName>
        <shortName evidence="5">DHQ1</shortName>
    </alternativeName>
</protein>
<feature type="binding site" evidence="5">
    <location>
        <position position="210"/>
    </location>
    <ligand>
        <name>3-dehydroquinate</name>
        <dbReference type="ChEBI" id="CHEBI:32364"/>
    </ligand>
</feature>
<comment type="similarity">
    <text evidence="5">Belongs to the type-I 3-dehydroquinase family.</text>
</comment>
<evidence type="ECO:0000256" key="5">
    <source>
        <dbReference type="HAMAP-Rule" id="MF_00214"/>
    </source>
</evidence>
<dbReference type="Gene3D" id="3.20.20.70">
    <property type="entry name" value="Aldolase class I"/>
    <property type="match status" value="1"/>
</dbReference>
<dbReference type="EC" id="4.2.1.10" evidence="5"/>
<feature type="binding site" evidence="5">
    <location>
        <begin position="43"/>
        <end position="45"/>
    </location>
    <ligand>
        <name>3-dehydroquinate</name>
        <dbReference type="ChEBI" id="CHEBI:32364"/>
    </ligand>
</feature>